<dbReference type="PANTHER" id="PTHR44103:SF1">
    <property type="entry name" value="PROPROTEIN CONVERTASE P"/>
    <property type="match status" value="1"/>
</dbReference>
<gene>
    <name evidence="2" type="ORF">KSW38_09760</name>
</gene>
<reference evidence="2 3" key="1">
    <citation type="submission" date="2021-06" db="EMBL/GenBank/DDBJ databases">
        <authorList>
            <person name="Jeong J.W."/>
        </authorList>
    </citation>
    <scope>NUCLEOTIDE SEQUENCE [LARGE SCALE GENOMIC DNA]</scope>
    <source>
        <strain evidence="2 3">MMS21-TAE1-1</strain>
    </source>
</reference>
<protein>
    <submittedName>
        <fullName evidence="2">VCBS repeat-containing protein</fullName>
    </submittedName>
</protein>
<sequence>MGFLRRAIAVSTGLVVFATGLFFVQAPASAVPEPTPDNPNVRFFEGTPHSEHVFEAPPGQAPSSSGEITDVESLLGEGAAATGPNGDIRVRLVTAKLADNTNPVSMSAAEQTVAATSSYWKAMTDNKLSMTVDSKVSGFQSKAKSTDSYSTIMSTITSELKWTASPYTALVIFIPTSTLSGNALGVGYSSGSYSGRVLMPQISNFSNNVMSHEFGHVIGLMHADALQCYSGASDVGVDSTGRFTDSSCYIREYGDTTDLMGAAQYAQPVVSSSFWDYAGLGRGDEIRDVGVATGVKSYTLKPWGGTDAQRAIKFTDPVSKEVYYLELRQPVGYDSYLGDEGRPAGNRGVKIVQRGGATIASSLILMPSTIPFPEQYYAKNHAWQAGSTFTTYTGTQVTINSVSTTSATVTINADPKLKARMRFSAGDFDGDKLADVISREADGSLLLFSGLPGNRLDDPVQIGSGWSIFNAVLGTSDFNGDGFADVLARTSDGALWLYPGNGKGGFLTRSQIGFGWQGFTQLVAAGDFNADGRSDLIAAGADGRLWLYPGNGTGGFLAQTQIGQGWDSFNSLAASGSFGGGAPGLLARAGDGTLFVYPGDGRGGFLPRAAVGTGWNGVGDIVGGRDFTGDKRVDVLTAAAGGGMTLYPGDGIGFADRLAIGTGWNQFRQVWEAGDFDGDAAADILARGTDGALWLYPGNGSGSFVPRVQVGWGWGQFTSVLSAGDFDGDSHPDLVARASDGTLWLYPTDGTGQFLARKQIGTGWQGFEQLLAPGDFTGDGKPDIVAQGSDGVLWVYPGNGSGGFLARKQIGTGWDMFNLVLQAGDFNGDGREDLVGRTGDGGLWLYPGNGAGGFLSRSYLGSGWNMFSSIAALGNGFTGTGDPSVVGVAGDGTLLMYSGTGAGKFMPVALNPR</sequence>
<dbReference type="InterPro" id="IPR013519">
    <property type="entry name" value="Int_alpha_beta-p"/>
</dbReference>
<evidence type="ECO:0000313" key="2">
    <source>
        <dbReference type="EMBL" id="MBU8866573.1"/>
    </source>
</evidence>
<comment type="caution">
    <text evidence="2">The sequence shown here is derived from an EMBL/GenBank/DDBJ whole genome shotgun (WGS) entry which is preliminary data.</text>
</comment>
<feature type="chain" id="PRO_5046229373" evidence="1">
    <location>
        <begin position="31"/>
        <end position="913"/>
    </location>
</feature>
<dbReference type="SMART" id="SM00191">
    <property type="entry name" value="Int_alpha"/>
    <property type="match status" value="4"/>
</dbReference>
<name>A0ABS6I6X3_9MICC</name>
<keyword evidence="1" id="KW-0732">Signal</keyword>
<dbReference type="RefSeq" id="WP_216924637.1">
    <property type="nucleotide sequence ID" value="NZ_JAHOPC010000004.1"/>
</dbReference>
<feature type="signal peptide" evidence="1">
    <location>
        <begin position="1"/>
        <end position="30"/>
    </location>
</feature>
<dbReference type="InterPro" id="IPR013517">
    <property type="entry name" value="FG-GAP"/>
</dbReference>
<accession>A0ABS6I6X3</accession>
<evidence type="ECO:0000256" key="1">
    <source>
        <dbReference type="SAM" id="SignalP"/>
    </source>
</evidence>
<evidence type="ECO:0000313" key="3">
    <source>
        <dbReference type="Proteomes" id="UP000824166"/>
    </source>
</evidence>
<dbReference type="PANTHER" id="PTHR44103">
    <property type="entry name" value="PROPROTEIN CONVERTASE P"/>
    <property type="match status" value="1"/>
</dbReference>
<keyword evidence="3" id="KW-1185">Reference proteome</keyword>
<dbReference type="Pfam" id="PF13517">
    <property type="entry name" value="FG-GAP_3"/>
    <property type="match status" value="2"/>
</dbReference>
<dbReference type="Proteomes" id="UP000824166">
    <property type="component" value="Unassembled WGS sequence"/>
</dbReference>
<proteinExistence type="predicted"/>
<organism evidence="2 3">
    <name type="scientific">Paenarthrobacter aromaticivorans</name>
    <dbReference type="NCBI Taxonomy" id="2849150"/>
    <lineage>
        <taxon>Bacteria</taxon>
        <taxon>Bacillati</taxon>
        <taxon>Actinomycetota</taxon>
        <taxon>Actinomycetes</taxon>
        <taxon>Micrococcales</taxon>
        <taxon>Micrococcaceae</taxon>
        <taxon>Paenarthrobacter</taxon>
    </lineage>
</organism>
<dbReference type="EMBL" id="JAHOPC010000004">
    <property type="protein sequence ID" value="MBU8866573.1"/>
    <property type="molecule type" value="Genomic_DNA"/>
</dbReference>